<dbReference type="AlphaFoldDB" id="A0AAU9IWD8"/>
<dbReference type="EMBL" id="CAJZBQ010000021">
    <property type="protein sequence ID" value="CAG9318829.1"/>
    <property type="molecule type" value="Genomic_DNA"/>
</dbReference>
<name>A0AAU9IWD8_9CILI</name>
<reference evidence="1" key="1">
    <citation type="submission" date="2021-09" db="EMBL/GenBank/DDBJ databases">
        <authorList>
            <consortium name="AG Swart"/>
            <person name="Singh M."/>
            <person name="Singh A."/>
            <person name="Seah K."/>
            <person name="Emmerich C."/>
        </authorList>
    </citation>
    <scope>NUCLEOTIDE SEQUENCE</scope>
    <source>
        <strain evidence="1">ATCC30299</strain>
    </source>
</reference>
<gene>
    <name evidence="1" type="ORF">BSTOLATCC_MIC22510</name>
</gene>
<evidence type="ECO:0000313" key="1">
    <source>
        <dbReference type="EMBL" id="CAG9318829.1"/>
    </source>
</evidence>
<evidence type="ECO:0000313" key="2">
    <source>
        <dbReference type="Proteomes" id="UP001162131"/>
    </source>
</evidence>
<comment type="caution">
    <text evidence="1">The sequence shown here is derived from an EMBL/GenBank/DDBJ whole genome shotgun (WGS) entry which is preliminary data.</text>
</comment>
<accession>A0AAU9IWD8</accession>
<protein>
    <submittedName>
        <fullName evidence="1">Uncharacterized protein</fullName>
    </submittedName>
</protein>
<sequence>MYIRPDILLTGYAIELSLLSFRKFFSSRGNKTGVAKGNLALARRPSSQSSNFLGSYQALHLILRVSILTTKDPRISGKQLKLWFSDF</sequence>
<organism evidence="1 2">
    <name type="scientific">Blepharisma stoltei</name>
    <dbReference type="NCBI Taxonomy" id="1481888"/>
    <lineage>
        <taxon>Eukaryota</taxon>
        <taxon>Sar</taxon>
        <taxon>Alveolata</taxon>
        <taxon>Ciliophora</taxon>
        <taxon>Postciliodesmatophora</taxon>
        <taxon>Heterotrichea</taxon>
        <taxon>Heterotrichida</taxon>
        <taxon>Blepharismidae</taxon>
        <taxon>Blepharisma</taxon>
    </lineage>
</organism>
<dbReference type="Proteomes" id="UP001162131">
    <property type="component" value="Unassembled WGS sequence"/>
</dbReference>
<keyword evidence="2" id="KW-1185">Reference proteome</keyword>
<proteinExistence type="predicted"/>